<name>A0A1Z4JI29_LEPBY</name>
<accession>A0A1Z4JI29</accession>
<evidence type="ECO:0000256" key="1">
    <source>
        <dbReference type="SAM" id="MobiDB-lite"/>
    </source>
</evidence>
<proteinExistence type="predicted"/>
<dbReference type="Proteomes" id="UP000217895">
    <property type="component" value="Chromosome"/>
</dbReference>
<reference evidence="2 3" key="1">
    <citation type="submission" date="2017-06" db="EMBL/GenBank/DDBJ databases">
        <title>Genome sequencing of cyanobaciteial culture collection at National Institute for Environmental Studies (NIES).</title>
        <authorList>
            <person name="Hirose Y."/>
            <person name="Shimura Y."/>
            <person name="Fujisawa T."/>
            <person name="Nakamura Y."/>
            <person name="Kawachi M."/>
        </authorList>
    </citation>
    <scope>NUCLEOTIDE SEQUENCE [LARGE SCALE GENOMIC DNA]</scope>
    <source>
        <strain evidence="2 3">NIES-2135</strain>
    </source>
</reference>
<gene>
    <name evidence="2" type="ORF">NIES2135_30170</name>
</gene>
<sequence length="53" mass="5746">MKKTYLSMQVSQLGSLAELTQQAQGNPKSGPFQDGINMRVTNPGGFDGSENMR</sequence>
<evidence type="ECO:0000313" key="2">
    <source>
        <dbReference type="EMBL" id="BAY56187.1"/>
    </source>
</evidence>
<organism evidence="2 3">
    <name type="scientific">Leptolyngbya boryana NIES-2135</name>
    <dbReference type="NCBI Taxonomy" id="1973484"/>
    <lineage>
        <taxon>Bacteria</taxon>
        <taxon>Bacillati</taxon>
        <taxon>Cyanobacteriota</taxon>
        <taxon>Cyanophyceae</taxon>
        <taxon>Leptolyngbyales</taxon>
        <taxon>Leptolyngbyaceae</taxon>
        <taxon>Leptolyngbya group</taxon>
        <taxon>Leptolyngbya</taxon>
    </lineage>
</organism>
<keyword evidence="3" id="KW-1185">Reference proteome</keyword>
<protein>
    <submittedName>
        <fullName evidence="2">Uncharacterized protein</fullName>
    </submittedName>
</protein>
<feature type="region of interest" description="Disordered" evidence="1">
    <location>
        <begin position="23"/>
        <end position="53"/>
    </location>
</feature>
<dbReference type="EMBL" id="AP018203">
    <property type="protein sequence ID" value="BAY56187.1"/>
    <property type="molecule type" value="Genomic_DNA"/>
</dbReference>
<dbReference type="AlphaFoldDB" id="A0A1Z4JI29"/>
<evidence type="ECO:0000313" key="3">
    <source>
        <dbReference type="Proteomes" id="UP000217895"/>
    </source>
</evidence>